<evidence type="ECO:0000256" key="3">
    <source>
        <dbReference type="ARBA" id="ARBA00022679"/>
    </source>
</evidence>
<protein>
    <submittedName>
        <fullName evidence="10">Acetyltransferase</fullName>
    </submittedName>
</protein>
<dbReference type="EMBL" id="CP059833">
    <property type="protein sequence ID" value="QMV84477.1"/>
    <property type="molecule type" value="Genomic_DNA"/>
</dbReference>
<accession>A0A7G5FCY6</accession>
<keyword evidence="3 10" id="KW-0808">Transferase</keyword>
<dbReference type="PANTHER" id="PTHR23028">
    <property type="entry name" value="ACETYLTRANSFERASE"/>
    <property type="match status" value="1"/>
</dbReference>
<evidence type="ECO:0000256" key="7">
    <source>
        <dbReference type="ARBA" id="ARBA00023315"/>
    </source>
</evidence>
<dbReference type="PANTHER" id="PTHR23028:SF53">
    <property type="entry name" value="ACYL_TRANSF_3 DOMAIN-CONTAINING PROTEIN"/>
    <property type="match status" value="1"/>
</dbReference>
<feature type="transmembrane region" description="Helical" evidence="8">
    <location>
        <begin position="12"/>
        <end position="30"/>
    </location>
</feature>
<keyword evidence="2" id="KW-1003">Cell membrane</keyword>
<name>A0A7G5FCY6_9CORY</name>
<dbReference type="InterPro" id="IPR036514">
    <property type="entry name" value="SGNH_hydro_sf"/>
</dbReference>
<proteinExistence type="predicted"/>
<feature type="transmembrane region" description="Helical" evidence="8">
    <location>
        <begin position="36"/>
        <end position="55"/>
    </location>
</feature>
<evidence type="ECO:0000256" key="4">
    <source>
        <dbReference type="ARBA" id="ARBA00022692"/>
    </source>
</evidence>
<dbReference type="SUPFAM" id="SSF52266">
    <property type="entry name" value="SGNH hydrolase"/>
    <property type="match status" value="1"/>
</dbReference>
<keyword evidence="11" id="KW-1185">Reference proteome</keyword>
<feature type="transmembrane region" description="Helical" evidence="8">
    <location>
        <begin position="146"/>
        <end position="162"/>
    </location>
</feature>
<keyword evidence="4 8" id="KW-0812">Transmembrane</keyword>
<organism evidence="10 11">
    <name type="scientific">Corynebacterium hindlerae</name>
    <dbReference type="NCBI Taxonomy" id="699041"/>
    <lineage>
        <taxon>Bacteria</taxon>
        <taxon>Bacillati</taxon>
        <taxon>Actinomycetota</taxon>
        <taxon>Actinomycetes</taxon>
        <taxon>Mycobacteriales</taxon>
        <taxon>Corynebacteriaceae</taxon>
        <taxon>Corynebacterium</taxon>
    </lineage>
</organism>
<evidence type="ECO:0000313" key="10">
    <source>
        <dbReference type="EMBL" id="QMV84477.1"/>
    </source>
</evidence>
<evidence type="ECO:0000256" key="6">
    <source>
        <dbReference type="ARBA" id="ARBA00023136"/>
    </source>
</evidence>
<dbReference type="Proteomes" id="UP000515570">
    <property type="component" value="Chromosome"/>
</dbReference>
<dbReference type="InterPro" id="IPR002656">
    <property type="entry name" value="Acyl_transf_3_dom"/>
</dbReference>
<feature type="transmembrane region" description="Helical" evidence="8">
    <location>
        <begin position="266"/>
        <end position="283"/>
    </location>
</feature>
<evidence type="ECO:0000313" key="11">
    <source>
        <dbReference type="Proteomes" id="UP000515570"/>
    </source>
</evidence>
<sequence>MNKRIQQIPGIDGLRGLAVISVLLYHFFAFAVPGGFLGVDIFFVLSGFLITSLLVREVAATGRVDLAHFWVRRARRILPAAVFVLVVCTALAGLVGGDPAVGIGTQFTSTLFFVNNWAQIAGSQSYFAQSGVQLFAHYWSLAVEEQFYVLWPLVVAGVCMLVRKRWAMVLAALSLALGAGSFALMLWQYNPDADPTRVYYGTDTHAFGLLTGALLAFLITSRTQEKSFPAPRWVDYVAAALGIPALGVLGYLIITLPATAPETYRGGLVAASLSTAIVLFSVIRETGPVSWLFRMRWLRWFGDRSFSMYLWHWPILVLVREQLIDVAPGNRVLPGVLAAALSIPLAMWSYTYIENPFRRLGYAGVIKQAAGQFAGARTGALVQHVGAMAVASLAVIAIATAPKQSALETDLMALAAHPQQAAEKAAAVPPPAEVREFPEGTSITAIGDSVMLASLLPLQEKFPGIYVDAAVSRHYTAGIPLLEQMAAEDTLDPFVVLGFGTNGSSFPGQIDQMMQVIGPDRTVVMVMPYGDRAWMPAAQQEIRDATARYPNVYLADWNGAVMGDPSLLREDYIHPSEAGGQAYAEAVAAAITEWVKG</sequence>
<gene>
    <name evidence="10" type="ORF">HW450_08885</name>
</gene>
<dbReference type="Gene3D" id="3.40.50.1110">
    <property type="entry name" value="SGNH hydrolase"/>
    <property type="match status" value="1"/>
</dbReference>
<dbReference type="AlphaFoldDB" id="A0A7G5FCY6"/>
<keyword evidence="5 8" id="KW-1133">Transmembrane helix</keyword>
<keyword evidence="7" id="KW-0012">Acyltransferase</keyword>
<dbReference type="GO" id="GO:0005886">
    <property type="term" value="C:plasma membrane"/>
    <property type="evidence" value="ECO:0007669"/>
    <property type="project" value="UniProtKB-SubCell"/>
</dbReference>
<dbReference type="InterPro" id="IPR050879">
    <property type="entry name" value="Acyltransferase_3"/>
</dbReference>
<evidence type="ECO:0000259" key="9">
    <source>
        <dbReference type="Pfam" id="PF01757"/>
    </source>
</evidence>
<evidence type="ECO:0000256" key="1">
    <source>
        <dbReference type="ARBA" id="ARBA00004651"/>
    </source>
</evidence>
<feature type="transmembrane region" description="Helical" evidence="8">
    <location>
        <begin position="76"/>
        <end position="95"/>
    </location>
</feature>
<dbReference type="Pfam" id="PF01757">
    <property type="entry name" value="Acyl_transf_3"/>
    <property type="match status" value="1"/>
</dbReference>
<dbReference type="CDD" id="cd01840">
    <property type="entry name" value="SGNH_hydrolase_yrhL_like"/>
    <property type="match status" value="1"/>
</dbReference>
<evidence type="ECO:0000256" key="5">
    <source>
        <dbReference type="ARBA" id="ARBA00022989"/>
    </source>
</evidence>
<reference evidence="10 11" key="1">
    <citation type="submission" date="2020-07" db="EMBL/GenBank/DDBJ databases">
        <title>non toxigenic Corynebacterium sp. nov from a clinical source.</title>
        <authorList>
            <person name="Bernier A.-M."/>
            <person name="Bernard K."/>
        </authorList>
    </citation>
    <scope>NUCLEOTIDE SEQUENCE [LARGE SCALE GENOMIC DNA]</scope>
    <source>
        <strain evidence="11">NML 93-0612</strain>
    </source>
</reference>
<evidence type="ECO:0000256" key="2">
    <source>
        <dbReference type="ARBA" id="ARBA00022475"/>
    </source>
</evidence>
<dbReference type="RefSeq" id="WP_182385286.1">
    <property type="nucleotide sequence ID" value="NZ_CP059833.1"/>
</dbReference>
<evidence type="ECO:0000256" key="8">
    <source>
        <dbReference type="SAM" id="Phobius"/>
    </source>
</evidence>
<feature type="transmembrane region" description="Helical" evidence="8">
    <location>
        <begin position="204"/>
        <end position="221"/>
    </location>
</feature>
<keyword evidence="6 8" id="KW-0472">Membrane</keyword>
<feature type="transmembrane region" description="Helical" evidence="8">
    <location>
        <begin position="233"/>
        <end position="254"/>
    </location>
</feature>
<feature type="transmembrane region" description="Helical" evidence="8">
    <location>
        <begin position="169"/>
        <end position="189"/>
    </location>
</feature>
<comment type="subcellular location">
    <subcellularLocation>
        <location evidence="1">Cell membrane</location>
        <topology evidence="1">Multi-pass membrane protein</topology>
    </subcellularLocation>
</comment>
<feature type="domain" description="Acyltransferase 3" evidence="9">
    <location>
        <begin position="9"/>
        <end position="349"/>
    </location>
</feature>
<dbReference type="GO" id="GO:0009103">
    <property type="term" value="P:lipopolysaccharide biosynthetic process"/>
    <property type="evidence" value="ECO:0007669"/>
    <property type="project" value="TreeGrafter"/>
</dbReference>
<dbReference type="GO" id="GO:0016747">
    <property type="term" value="F:acyltransferase activity, transferring groups other than amino-acyl groups"/>
    <property type="evidence" value="ECO:0007669"/>
    <property type="project" value="InterPro"/>
</dbReference>